<sequence length="460" mass="49477">MPSVPVQDPAGERANTSPCAGIVGAGIAGLSAAIALRRAGWDVEIFERSQFKNEIGAAISLPSNAARVLDHWQFDLQKAAPVPNQSVRLVSADQLTTISQEDYPDIAAQLGHACWSFHRVDLHRGLRDLATDPAVQDDTFGCPVEVRLGCEAVGVDCNLGKIQLADGRAVVKDLVVIADGAHSRLVGNLIGHEPQLQVAGRSIYRWLVPMSDVLAHAEARKLYVDELPGFLNLQDPAKGVFWISYTCRGGDILNNAVVHRTQAGEGDQDLWHSPVSKEQVLSMLDNFHPSAKSIVNMASEDGIKAHHLFTRPPLASFVRGRAVVVGDAAHAMLPTHAAGGAIAVESAATLEVLFKGVDGTDEAVVSQRLQLFDKLRIPRCNLTMLVSNAGPQALDNPSVIKEVRRFYSGPLPEQGSQPWGAQFRELLFHHDEYRAAELALAQAPLLENGGAKVESCAIVG</sequence>
<keyword evidence="8" id="KW-1185">Reference proteome</keyword>
<feature type="domain" description="FAD-binding" evidence="6">
    <location>
        <begin position="22"/>
        <end position="350"/>
    </location>
</feature>
<protein>
    <recommendedName>
        <fullName evidence="6">FAD-binding domain-containing protein</fullName>
    </recommendedName>
</protein>
<evidence type="ECO:0000256" key="1">
    <source>
        <dbReference type="ARBA" id="ARBA00007992"/>
    </source>
</evidence>
<comment type="similarity">
    <text evidence="1">Belongs to the paxM FAD-dependent monooxygenase family.</text>
</comment>
<evidence type="ECO:0000256" key="5">
    <source>
        <dbReference type="ARBA" id="ARBA00023033"/>
    </source>
</evidence>
<keyword evidence="3" id="KW-0274">FAD</keyword>
<evidence type="ECO:0000313" key="8">
    <source>
        <dbReference type="Proteomes" id="UP001287356"/>
    </source>
</evidence>
<proteinExistence type="inferred from homology"/>
<evidence type="ECO:0000256" key="4">
    <source>
        <dbReference type="ARBA" id="ARBA00023002"/>
    </source>
</evidence>
<dbReference type="GO" id="GO:0004497">
    <property type="term" value="F:monooxygenase activity"/>
    <property type="evidence" value="ECO:0007669"/>
    <property type="project" value="UniProtKB-KW"/>
</dbReference>
<dbReference type="SUPFAM" id="SSF54373">
    <property type="entry name" value="FAD-linked reductases, C-terminal domain"/>
    <property type="match status" value="1"/>
</dbReference>
<keyword evidence="4" id="KW-0560">Oxidoreductase</keyword>
<accession>A0AAE0JZZ5</accession>
<gene>
    <name evidence="7" type="ORF">B0T24DRAFT_559182</name>
</gene>
<dbReference type="InterPro" id="IPR036188">
    <property type="entry name" value="FAD/NAD-bd_sf"/>
</dbReference>
<dbReference type="Gene3D" id="3.50.50.60">
    <property type="entry name" value="FAD/NAD(P)-binding domain"/>
    <property type="match status" value="1"/>
</dbReference>
<dbReference type="InterPro" id="IPR050493">
    <property type="entry name" value="FAD-dep_Monooxygenase_BioMet"/>
</dbReference>
<dbReference type="PANTHER" id="PTHR13789">
    <property type="entry name" value="MONOOXYGENASE"/>
    <property type="match status" value="1"/>
</dbReference>
<dbReference type="EMBL" id="JAULSN010000007">
    <property type="protein sequence ID" value="KAK3367444.1"/>
    <property type="molecule type" value="Genomic_DNA"/>
</dbReference>
<dbReference type="AlphaFoldDB" id="A0AAE0JZZ5"/>
<reference evidence="7" key="2">
    <citation type="submission" date="2023-06" db="EMBL/GenBank/DDBJ databases">
        <authorList>
            <consortium name="Lawrence Berkeley National Laboratory"/>
            <person name="Haridas S."/>
            <person name="Hensen N."/>
            <person name="Bonometti L."/>
            <person name="Westerberg I."/>
            <person name="Brannstrom I.O."/>
            <person name="Guillou S."/>
            <person name="Cros-Aarteil S."/>
            <person name="Calhoun S."/>
            <person name="Kuo A."/>
            <person name="Mondo S."/>
            <person name="Pangilinan J."/>
            <person name="Riley R."/>
            <person name="Labutti K."/>
            <person name="Andreopoulos B."/>
            <person name="Lipzen A."/>
            <person name="Chen C."/>
            <person name="Yanf M."/>
            <person name="Daum C."/>
            <person name="Ng V."/>
            <person name="Clum A."/>
            <person name="Steindorff A."/>
            <person name="Ohm R."/>
            <person name="Martin F."/>
            <person name="Silar P."/>
            <person name="Natvig D."/>
            <person name="Lalanne C."/>
            <person name="Gautier V."/>
            <person name="Ament-Velasquez S.L."/>
            <person name="Kruys A."/>
            <person name="Hutchinson M.I."/>
            <person name="Powell A.J."/>
            <person name="Barry K."/>
            <person name="Miller A.N."/>
            <person name="Grigoriev I.V."/>
            <person name="Debuchy R."/>
            <person name="Gladieux P."/>
            <person name="Thoren M.H."/>
            <person name="Johannesson H."/>
        </authorList>
    </citation>
    <scope>NUCLEOTIDE SEQUENCE</scope>
    <source>
        <strain evidence="7">CBS 958.72</strain>
    </source>
</reference>
<name>A0AAE0JZZ5_9PEZI</name>
<evidence type="ECO:0000256" key="3">
    <source>
        <dbReference type="ARBA" id="ARBA00022827"/>
    </source>
</evidence>
<keyword evidence="2" id="KW-0285">Flavoprotein</keyword>
<dbReference type="Proteomes" id="UP001287356">
    <property type="component" value="Unassembled WGS sequence"/>
</dbReference>
<dbReference type="PRINTS" id="PR00420">
    <property type="entry name" value="RNGMNOXGNASE"/>
</dbReference>
<dbReference type="PANTHER" id="PTHR13789:SF215">
    <property type="entry name" value="FAD-BINDING DOMAIN-CONTAINING PROTEIN-RELATED"/>
    <property type="match status" value="1"/>
</dbReference>
<dbReference type="SUPFAM" id="SSF51905">
    <property type="entry name" value="FAD/NAD(P)-binding domain"/>
    <property type="match status" value="1"/>
</dbReference>
<comment type="caution">
    <text evidence="7">The sequence shown here is derived from an EMBL/GenBank/DDBJ whole genome shotgun (WGS) entry which is preliminary data.</text>
</comment>
<reference evidence="7" key="1">
    <citation type="journal article" date="2023" name="Mol. Phylogenet. Evol.">
        <title>Genome-scale phylogeny and comparative genomics of the fungal order Sordariales.</title>
        <authorList>
            <person name="Hensen N."/>
            <person name="Bonometti L."/>
            <person name="Westerberg I."/>
            <person name="Brannstrom I.O."/>
            <person name="Guillou S."/>
            <person name="Cros-Aarteil S."/>
            <person name="Calhoun S."/>
            <person name="Haridas S."/>
            <person name="Kuo A."/>
            <person name="Mondo S."/>
            <person name="Pangilinan J."/>
            <person name="Riley R."/>
            <person name="LaButti K."/>
            <person name="Andreopoulos B."/>
            <person name="Lipzen A."/>
            <person name="Chen C."/>
            <person name="Yan M."/>
            <person name="Daum C."/>
            <person name="Ng V."/>
            <person name="Clum A."/>
            <person name="Steindorff A."/>
            <person name="Ohm R.A."/>
            <person name="Martin F."/>
            <person name="Silar P."/>
            <person name="Natvig D.O."/>
            <person name="Lalanne C."/>
            <person name="Gautier V."/>
            <person name="Ament-Velasquez S.L."/>
            <person name="Kruys A."/>
            <person name="Hutchinson M.I."/>
            <person name="Powell A.J."/>
            <person name="Barry K."/>
            <person name="Miller A.N."/>
            <person name="Grigoriev I.V."/>
            <person name="Debuchy R."/>
            <person name="Gladieux P."/>
            <person name="Hiltunen Thoren M."/>
            <person name="Johannesson H."/>
        </authorList>
    </citation>
    <scope>NUCLEOTIDE SEQUENCE</scope>
    <source>
        <strain evidence="7">CBS 958.72</strain>
    </source>
</reference>
<organism evidence="7 8">
    <name type="scientific">Lasiosphaeria ovina</name>
    <dbReference type="NCBI Taxonomy" id="92902"/>
    <lineage>
        <taxon>Eukaryota</taxon>
        <taxon>Fungi</taxon>
        <taxon>Dikarya</taxon>
        <taxon>Ascomycota</taxon>
        <taxon>Pezizomycotina</taxon>
        <taxon>Sordariomycetes</taxon>
        <taxon>Sordariomycetidae</taxon>
        <taxon>Sordariales</taxon>
        <taxon>Lasiosphaeriaceae</taxon>
        <taxon>Lasiosphaeria</taxon>
    </lineage>
</organism>
<keyword evidence="5" id="KW-0503">Monooxygenase</keyword>
<dbReference type="Pfam" id="PF01494">
    <property type="entry name" value="FAD_binding_3"/>
    <property type="match status" value="1"/>
</dbReference>
<dbReference type="GO" id="GO:0071949">
    <property type="term" value="F:FAD binding"/>
    <property type="evidence" value="ECO:0007669"/>
    <property type="project" value="InterPro"/>
</dbReference>
<dbReference type="InterPro" id="IPR002938">
    <property type="entry name" value="FAD-bd"/>
</dbReference>
<evidence type="ECO:0000259" key="6">
    <source>
        <dbReference type="Pfam" id="PF01494"/>
    </source>
</evidence>
<evidence type="ECO:0000313" key="7">
    <source>
        <dbReference type="EMBL" id="KAK3367444.1"/>
    </source>
</evidence>
<evidence type="ECO:0000256" key="2">
    <source>
        <dbReference type="ARBA" id="ARBA00022630"/>
    </source>
</evidence>